<gene>
    <name evidence="2" type="ORF">Fmac_009791</name>
</gene>
<dbReference type="PANTHER" id="PTHR24078:SF577">
    <property type="entry name" value="OS05G0562300 PROTEIN"/>
    <property type="match status" value="1"/>
</dbReference>
<dbReference type="Gene3D" id="2.60.260.20">
    <property type="entry name" value="Urease metallochaperone UreE, N-terminal domain"/>
    <property type="match status" value="1"/>
</dbReference>
<keyword evidence="3" id="KW-1185">Reference proteome</keyword>
<evidence type="ECO:0000256" key="1">
    <source>
        <dbReference type="ARBA" id="ARBA00023186"/>
    </source>
</evidence>
<comment type="caution">
    <text evidence="2">The sequence shown here is derived from an EMBL/GenBank/DDBJ whole genome shotgun (WGS) entry which is preliminary data.</text>
</comment>
<organism evidence="2 3">
    <name type="scientific">Flemingia macrophylla</name>
    <dbReference type="NCBI Taxonomy" id="520843"/>
    <lineage>
        <taxon>Eukaryota</taxon>
        <taxon>Viridiplantae</taxon>
        <taxon>Streptophyta</taxon>
        <taxon>Embryophyta</taxon>
        <taxon>Tracheophyta</taxon>
        <taxon>Spermatophyta</taxon>
        <taxon>Magnoliopsida</taxon>
        <taxon>eudicotyledons</taxon>
        <taxon>Gunneridae</taxon>
        <taxon>Pentapetalae</taxon>
        <taxon>rosids</taxon>
        <taxon>fabids</taxon>
        <taxon>Fabales</taxon>
        <taxon>Fabaceae</taxon>
        <taxon>Papilionoideae</taxon>
        <taxon>50 kb inversion clade</taxon>
        <taxon>NPAAA clade</taxon>
        <taxon>indigoferoid/millettioid clade</taxon>
        <taxon>Phaseoleae</taxon>
        <taxon>Flemingia</taxon>
    </lineage>
</organism>
<dbReference type="InterPro" id="IPR051339">
    <property type="entry name" value="DnaJ_subfamily_B"/>
</dbReference>
<dbReference type="AlphaFoldDB" id="A0ABD1N1U6"/>
<accession>A0ABD1N1U6</accession>
<evidence type="ECO:0000313" key="2">
    <source>
        <dbReference type="EMBL" id="KAL2341851.1"/>
    </source>
</evidence>
<reference evidence="2 3" key="1">
    <citation type="submission" date="2024-08" db="EMBL/GenBank/DDBJ databases">
        <title>Insights into the chromosomal genome structure of Flemingia macrophylla.</title>
        <authorList>
            <person name="Ding Y."/>
            <person name="Zhao Y."/>
            <person name="Bi W."/>
            <person name="Wu M."/>
            <person name="Zhao G."/>
            <person name="Gong Y."/>
            <person name="Li W."/>
            <person name="Zhang P."/>
        </authorList>
    </citation>
    <scope>NUCLEOTIDE SEQUENCE [LARGE SCALE GENOMIC DNA]</scope>
    <source>
        <strain evidence="2">DYQJB</strain>
        <tissue evidence="2">Leaf</tissue>
    </source>
</reference>
<keyword evidence="1" id="KW-0143">Chaperone</keyword>
<sequence length="84" mass="9093">MEQLIVERMNQVRSPFGGGGDIRSGSFGGIFGDIFSSFGEGRPMNQGPRKAPHIEKTLPCTLEELYKGTTKEMKISTEIADASG</sequence>
<name>A0ABD1N1U6_9FABA</name>
<dbReference type="EMBL" id="JBGMDY010000003">
    <property type="protein sequence ID" value="KAL2341851.1"/>
    <property type="molecule type" value="Genomic_DNA"/>
</dbReference>
<dbReference type="Proteomes" id="UP001603857">
    <property type="component" value="Unassembled WGS sequence"/>
</dbReference>
<dbReference type="PANTHER" id="PTHR24078">
    <property type="entry name" value="DNAJ HOMOLOG SUBFAMILY C MEMBER"/>
    <property type="match status" value="1"/>
</dbReference>
<evidence type="ECO:0000313" key="3">
    <source>
        <dbReference type="Proteomes" id="UP001603857"/>
    </source>
</evidence>
<protein>
    <submittedName>
        <fullName evidence="2">Uncharacterized protein</fullName>
    </submittedName>
</protein>
<proteinExistence type="predicted"/>